<reference evidence="4" key="2">
    <citation type="submission" date="2013-04" db="EMBL/GenBank/DDBJ databases">
        <title>Genomic mechanisms accounting for the adaptation to parasitism in nematode-trapping fungi.</title>
        <authorList>
            <person name="Ahren D.G."/>
        </authorList>
    </citation>
    <scope>NUCLEOTIDE SEQUENCE [LARGE SCALE GENOMIC DNA]</scope>
    <source>
        <strain evidence="4">CBS 200.50</strain>
    </source>
</reference>
<evidence type="ECO:0008006" key="5">
    <source>
        <dbReference type="Google" id="ProtNLM"/>
    </source>
</evidence>
<accession>S8ALH5</accession>
<organism evidence="3 4">
    <name type="scientific">Dactylellina haptotyla (strain CBS 200.50)</name>
    <name type="common">Nematode-trapping fungus</name>
    <name type="synonym">Monacrosporium haptotylum</name>
    <dbReference type="NCBI Taxonomy" id="1284197"/>
    <lineage>
        <taxon>Eukaryota</taxon>
        <taxon>Fungi</taxon>
        <taxon>Dikarya</taxon>
        <taxon>Ascomycota</taxon>
        <taxon>Pezizomycotina</taxon>
        <taxon>Orbiliomycetes</taxon>
        <taxon>Orbiliales</taxon>
        <taxon>Orbiliaceae</taxon>
        <taxon>Dactylellina</taxon>
    </lineage>
</organism>
<feature type="signal peptide" evidence="2">
    <location>
        <begin position="1"/>
        <end position="20"/>
    </location>
</feature>
<gene>
    <name evidence="3" type="ORF">H072_2254</name>
</gene>
<dbReference type="Proteomes" id="UP000015100">
    <property type="component" value="Unassembled WGS sequence"/>
</dbReference>
<reference evidence="3 4" key="1">
    <citation type="journal article" date="2013" name="PLoS Genet.">
        <title>Genomic mechanisms accounting for the adaptation to parasitism in nematode-trapping fungi.</title>
        <authorList>
            <person name="Meerupati T."/>
            <person name="Andersson K.M."/>
            <person name="Friman E."/>
            <person name="Kumar D."/>
            <person name="Tunlid A."/>
            <person name="Ahren D."/>
        </authorList>
    </citation>
    <scope>NUCLEOTIDE SEQUENCE [LARGE SCALE GENOMIC DNA]</scope>
    <source>
        <strain evidence="3 4">CBS 200.50</strain>
    </source>
</reference>
<dbReference type="OrthoDB" id="3757002at2759"/>
<feature type="region of interest" description="Disordered" evidence="1">
    <location>
        <begin position="52"/>
        <end position="71"/>
    </location>
</feature>
<comment type="caution">
    <text evidence="3">The sequence shown here is derived from an EMBL/GenBank/DDBJ whole genome shotgun (WGS) entry which is preliminary data.</text>
</comment>
<evidence type="ECO:0000313" key="3">
    <source>
        <dbReference type="EMBL" id="EPS43754.1"/>
    </source>
</evidence>
<keyword evidence="4" id="KW-1185">Reference proteome</keyword>
<evidence type="ECO:0000256" key="2">
    <source>
        <dbReference type="SAM" id="SignalP"/>
    </source>
</evidence>
<keyword evidence="2" id="KW-0732">Signal</keyword>
<protein>
    <recommendedName>
        <fullName evidence="5">SprT-like domain-containing protein</fullName>
    </recommendedName>
</protein>
<evidence type="ECO:0000256" key="1">
    <source>
        <dbReference type="SAM" id="MobiDB-lite"/>
    </source>
</evidence>
<evidence type="ECO:0000313" key="4">
    <source>
        <dbReference type="Proteomes" id="UP000015100"/>
    </source>
</evidence>
<name>S8ALH5_DACHA</name>
<dbReference type="HOGENOM" id="CLU_811382_0_0_1"/>
<dbReference type="STRING" id="1284197.S8ALH5"/>
<feature type="chain" id="PRO_5004548609" description="SprT-like domain-containing protein" evidence="2">
    <location>
        <begin position="21"/>
        <end position="342"/>
    </location>
</feature>
<proteinExistence type="predicted"/>
<sequence>MKVFRIISCGLFALFTFTAANPINRLYPRENKPYIPPVPKNKNHPVPYMTEAEREEWRRKTPQPGFPERWKKAPFPPLRDDLLIKPIPSFYGVKPNPDPRPDTTPWTKEGIAAIKPNHIFYGWEGCDDAKTQGLIDAVNDARKILGAISKGVPDFHLDWNRPAAVEFFGGSRTKKYRETITSLVVLHEMLHITFIASANEDYREYDPKNMILQVLDIPVEDPEDGQTMRAYGPYLAKVLAYGGNNNVACYPSANADSYEMFILSEFVHQLLGRYPFQPEMLEPWPYSRRKIEAERALGLNGTDREVAIEACKLTNGTVGLVDDVGIGLLPFGECEKILGSSV</sequence>
<dbReference type="EMBL" id="AQGS01000067">
    <property type="protein sequence ID" value="EPS43754.1"/>
    <property type="molecule type" value="Genomic_DNA"/>
</dbReference>
<dbReference type="AlphaFoldDB" id="S8ALH5"/>